<gene>
    <name evidence="2" type="ORF">Q8A49_05335</name>
</gene>
<evidence type="ECO:0000313" key="3">
    <source>
        <dbReference type="Proteomes" id="UP001348641"/>
    </source>
</evidence>
<accession>A0ABU7KKV0</accession>
<comment type="caution">
    <text evidence="2">The sequence shown here is derived from an EMBL/GenBank/DDBJ whole genome shotgun (WGS) entry which is preliminary data.</text>
</comment>
<protein>
    <submittedName>
        <fullName evidence="2">Uncharacterized protein</fullName>
    </submittedName>
</protein>
<proteinExistence type="predicted"/>
<name>A0ABU7KKV0_9ACTN</name>
<dbReference type="RefSeq" id="WP_330157169.1">
    <property type="nucleotide sequence ID" value="NZ_BAAAJA010000043.1"/>
</dbReference>
<evidence type="ECO:0000256" key="1">
    <source>
        <dbReference type="SAM" id="MobiDB-lite"/>
    </source>
</evidence>
<organism evidence="2 3">
    <name type="scientific">Nocardiopsis tropica</name>
    <dbReference type="NCBI Taxonomy" id="109330"/>
    <lineage>
        <taxon>Bacteria</taxon>
        <taxon>Bacillati</taxon>
        <taxon>Actinomycetota</taxon>
        <taxon>Actinomycetes</taxon>
        <taxon>Streptosporangiales</taxon>
        <taxon>Nocardiopsidaceae</taxon>
        <taxon>Nocardiopsis</taxon>
    </lineage>
</organism>
<reference evidence="2 3" key="1">
    <citation type="submission" date="2023-07" db="EMBL/GenBank/DDBJ databases">
        <authorList>
            <person name="Girao M."/>
            <person name="Carvalho M.F."/>
        </authorList>
    </citation>
    <scope>NUCLEOTIDE SEQUENCE [LARGE SCALE GENOMIC DNA]</scope>
    <source>
        <strain evidence="2 3">66/93</strain>
    </source>
</reference>
<evidence type="ECO:0000313" key="2">
    <source>
        <dbReference type="EMBL" id="MEE2049915.1"/>
    </source>
</evidence>
<sequence>MAPHTSETIALRGRDPHTPPADAPELVPRELVPHLRGLALALRDRDTGRTAPEGGAPHA</sequence>
<feature type="region of interest" description="Disordered" evidence="1">
    <location>
        <begin position="1"/>
        <end position="29"/>
    </location>
</feature>
<dbReference type="Proteomes" id="UP001348641">
    <property type="component" value="Unassembled WGS sequence"/>
</dbReference>
<dbReference type="EMBL" id="JAUUCC010000009">
    <property type="protein sequence ID" value="MEE2049915.1"/>
    <property type="molecule type" value="Genomic_DNA"/>
</dbReference>